<feature type="domain" description="UspA" evidence="2">
    <location>
        <begin position="1"/>
        <end position="138"/>
    </location>
</feature>
<dbReference type="InterPro" id="IPR006015">
    <property type="entry name" value="Universal_stress_UspA"/>
</dbReference>
<comment type="similarity">
    <text evidence="1">Belongs to the universal stress protein A family.</text>
</comment>
<dbReference type="PANTHER" id="PTHR46268">
    <property type="entry name" value="STRESS RESPONSE PROTEIN NHAX"/>
    <property type="match status" value="1"/>
</dbReference>
<dbReference type="AlphaFoldDB" id="A0A0F7KRF2"/>
<dbReference type="Gene3D" id="3.40.50.12370">
    <property type="match status" value="1"/>
</dbReference>
<dbReference type="Pfam" id="PF00582">
    <property type="entry name" value="Usp"/>
    <property type="match status" value="2"/>
</dbReference>
<keyword evidence="4" id="KW-1185">Reference proteome</keyword>
<evidence type="ECO:0000313" key="4">
    <source>
        <dbReference type="Proteomes" id="UP000034392"/>
    </source>
</evidence>
<evidence type="ECO:0000256" key="1">
    <source>
        <dbReference type="ARBA" id="ARBA00008791"/>
    </source>
</evidence>
<dbReference type="RefSeq" id="WP_046903052.1">
    <property type="nucleotide sequence ID" value="NZ_CP011452.2"/>
</dbReference>
<dbReference type="Gene3D" id="3.40.50.620">
    <property type="entry name" value="HUPs"/>
    <property type="match status" value="1"/>
</dbReference>
<dbReference type="CDD" id="cd00293">
    <property type="entry name" value="USP-like"/>
    <property type="match status" value="2"/>
</dbReference>
<dbReference type="PATRIC" id="fig|1267766.3.peg.1134"/>
<evidence type="ECO:0000259" key="2">
    <source>
        <dbReference type="Pfam" id="PF00582"/>
    </source>
</evidence>
<reference evidence="3" key="1">
    <citation type="submission" date="2015-05" db="EMBL/GenBank/DDBJ databases">
        <title>The complete genome of Altererythrobacter atlanticus strain 26DY36.</title>
        <authorList>
            <person name="Wu Y.-H."/>
            <person name="Cheng H."/>
            <person name="Wu X.-W."/>
        </authorList>
    </citation>
    <scope>NUCLEOTIDE SEQUENCE [LARGE SCALE GENOMIC DNA]</scope>
    <source>
        <strain evidence="3">26DY36</strain>
    </source>
</reference>
<organism evidence="3 4">
    <name type="scientific">Croceibacterium atlanticum</name>
    <dbReference type="NCBI Taxonomy" id="1267766"/>
    <lineage>
        <taxon>Bacteria</taxon>
        <taxon>Pseudomonadati</taxon>
        <taxon>Pseudomonadota</taxon>
        <taxon>Alphaproteobacteria</taxon>
        <taxon>Sphingomonadales</taxon>
        <taxon>Erythrobacteraceae</taxon>
        <taxon>Croceibacterium</taxon>
    </lineage>
</organism>
<dbReference type="InterPro" id="IPR014729">
    <property type="entry name" value="Rossmann-like_a/b/a_fold"/>
</dbReference>
<name>A0A0F7KRF2_9SPHN</name>
<dbReference type="InterPro" id="IPR006016">
    <property type="entry name" value="UspA"/>
</dbReference>
<accession>A0A0F7KRF2</accession>
<gene>
    <name evidence="3" type="ORF">WYH_01127</name>
</gene>
<dbReference type="EMBL" id="CP011452">
    <property type="protein sequence ID" value="AKH42174.1"/>
    <property type="molecule type" value="Genomic_DNA"/>
</dbReference>
<dbReference type="SUPFAM" id="SSF52402">
    <property type="entry name" value="Adenine nucleotide alpha hydrolases-like"/>
    <property type="match status" value="2"/>
</dbReference>
<dbReference type="OrthoDB" id="5564966at2"/>
<protein>
    <submittedName>
        <fullName evidence="3">Universal stress protein family protein</fullName>
    </submittedName>
</protein>
<dbReference type="KEGG" id="aay:WYH_01127"/>
<dbReference type="PANTHER" id="PTHR46268:SF6">
    <property type="entry name" value="UNIVERSAL STRESS PROTEIN UP12"/>
    <property type="match status" value="1"/>
</dbReference>
<evidence type="ECO:0000313" key="3">
    <source>
        <dbReference type="EMBL" id="AKH42174.1"/>
    </source>
</evidence>
<dbReference type="PRINTS" id="PR01438">
    <property type="entry name" value="UNVRSLSTRESS"/>
</dbReference>
<feature type="domain" description="UspA" evidence="2">
    <location>
        <begin position="206"/>
        <end position="260"/>
    </location>
</feature>
<dbReference type="Proteomes" id="UP000034392">
    <property type="component" value="Chromosome"/>
</dbReference>
<sequence>MIRSIALSTDFSDAGRIAFIHALRLAVEFKARLDLIHVRDPHDRADWDKFPHVRETLQAWGMLPPGASVSQIAGSLGVTVRKVEINDADAADGLTKYLAEHRPELLVMASHGRVGLNRWLAGSVSAEVAMATDIPTLLFGPEARGFVDADTGAIGLSTATIPVDHEPSPIRALQILQEFFRGFQVDISALHAGRPGPELGDAIPVRLVGGDAVDAILAESARVDLLVMPTAGRHGFMDMIRGSTTELVLHEAACPILAVPAE</sequence>
<proteinExistence type="inferred from homology"/>